<proteinExistence type="predicted"/>
<dbReference type="Proteomes" id="UP000737018">
    <property type="component" value="Unassembled WGS sequence"/>
</dbReference>
<reference evidence="1" key="1">
    <citation type="submission" date="2020-03" db="EMBL/GenBank/DDBJ databases">
        <title>Castanea mollissima Vanexum genome sequencing.</title>
        <authorList>
            <person name="Staton M."/>
        </authorList>
    </citation>
    <scope>NUCLEOTIDE SEQUENCE</scope>
    <source>
        <tissue evidence="1">Leaf</tissue>
    </source>
</reference>
<dbReference type="EMBL" id="JRKL02007337">
    <property type="protein sequence ID" value="KAF3947853.1"/>
    <property type="molecule type" value="Genomic_DNA"/>
</dbReference>
<keyword evidence="2" id="KW-1185">Reference proteome</keyword>
<gene>
    <name evidence="1" type="ORF">CMV_026080</name>
</gene>
<dbReference type="AlphaFoldDB" id="A0A8J4QCD5"/>
<accession>A0A8J4QCD5</accession>
<organism evidence="1 2">
    <name type="scientific">Castanea mollissima</name>
    <name type="common">Chinese chestnut</name>
    <dbReference type="NCBI Taxonomy" id="60419"/>
    <lineage>
        <taxon>Eukaryota</taxon>
        <taxon>Viridiplantae</taxon>
        <taxon>Streptophyta</taxon>
        <taxon>Embryophyta</taxon>
        <taxon>Tracheophyta</taxon>
        <taxon>Spermatophyta</taxon>
        <taxon>Magnoliopsida</taxon>
        <taxon>eudicotyledons</taxon>
        <taxon>Gunneridae</taxon>
        <taxon>Pentapetalae</taxon>
        <taxon>rosids</taxon>
        <taxon>fabids</taxon>
        <taxon>Fagales</taxon>
        <taxon>Fagaceae</taxon>
        <taxon>Castanea</taxon>
    </lineage>
</organism>
<comment type="caution">
    <text evidence="1">The sequence shown here is derived from an EMBL/GenBank/DDBJ whole genome shotgun (WGS) entry which is preliminary data.</text>
</comment>
<evidence type="ECO:0000313" key="1">
    <source>
        <dbReference type="EMBL" id="KAF3947853.1"/>
    </source>
</evidence>
<evidence type="ECO:0000313" key="2">
    <source>
        <dbReference type="Proteomes" id="UP000737018"/>
    </source>
</evidence>
<sequence length="77" mass="8697">MYKWQSNSTHFASLASAIPTTGFWKQELHNAIVLSLFLISMSCGVQKLTLFDIWNSPCAYLTELEALSLCISRIWGL</sequence>
<name>A0A8J4QCD5_9ROSI</name>
<protein>
    <submittedName>
        <fullName evidence="1">Uncharacterized protein</fullName>
    </submittedName>
</protein>